<evidence type="ECO:0000313" key="3">
    <source>
        <dbReference type="Proteomes" id="UP000541444"/>
    </source>
</evidence>
<gene>
    <name evidence="2" type="ORF">GIB67_009998</name>
</gene>
<accession>A0A7J7P1M1</accession>
<evidence type="ECO:0000313" key="2">
    <source>
        <dbReference type="EMBL" id="KAF6173078.1"/>
    </source>
</evidence>
<organism evidence="2 3">
    <name type="scientific">Kingdonia uniflora</name>
    <dbReference type="NCBI Taxonomy" id="39325"/>
    <lineage>
        <taxon>Eukaryota</taxon>
        <taxon>Viridiplantae</taxon>
        <taxon>Streptophyta</taxon>
        <taxon>Embryophyta</taxon>
        <taxon>Tracheophyta</taxon>
        <taxon>Spermatophyta</taxon>
        <taxon>Magnoliopsida</taxon>
        <taxon>Ranunculales</taxon>
        <taxon>Circaeasteraceae</taxon>
        <taxon>Kingdonia</taxon>
    </lineage>
</organism>
<dbReference type="Proteomes" id="UP000541444">
    <property type="component" value="Unassembled WGS sequence"/>
</dbReference>
<dbReference type="PANTHER" id="PTHR35712">
    <property type="entry name" value="MYOSIN HEAVY CHAIN-LIKE PROTEIN"/>
    <property type="match status" value="1"/>
</dbReference>
<name>A0A7J7P1M1_9MAGN</name>
<keyword evidence="1" id="KW-0175">Coiled coil</keyword>
<dbReference type="AlphaFoldDB" id="A0A7J7P1M1"/>
<reference evidence="2 3" key="1">
    <citation type="journal article" date="2020" name="IScience">
        <title>Genome Sequencing of the Endangered Kingdonia uniflora (Circaeasteraceae, Ranunculales) Reveals Potential Mechanisms of Evolutionary Specialization.</title>
        <authorList>
            <person name="Sun Y."/>
            <person name="Deng T."/>
            <person name="Zhang A."/>
            <person name="Moore M.J."/>
            <person name="Landis J.B."/>
            <person name="Lin N."/>
            <person name="Zhang H."/>
            <person name="Zhang X."/>
            <person name="Huang J."/>
            <person name="Zhang X."/>
            <person name="Sun H."/>
            <person name="Wang H."/>
        </authorList>
    </citation>
    <scope>NUCLEOTIDE SEQUENCE [LARGE SCALE GENOMIC DNA]</scope>
    <source>
        <strain evidence="2">TB1705</strain>
        <tissue evidence="2">Leaf</tissue>
    </source>
</reference>
<dbReference type="PANTHER" id="PTHR35712:SF1">
    <property type="entry name" value="MYOSIN HEAVY CHAIN-LIKE PROTEIN"/>
    <property type="match status" value="1"/>
</dbReference>
<comment type="caution">
    <text evidence="2">The sequence shown here is derived from an EMBL/GenBank/DDBJ whole genome shotgun (WGS) entry which is preliminary data.</text>
</comment>
<proteinExistence type="predicted"/>
<feature type="coiled-coil region" evidence="1">
    <location>
        <begin position="18"/>
        <end position="83"/>
    </location>
</feature>
<dbReference type="OrthoDB" id="1719803at2759"/>
<evidence type="ECO:0000256" key="1">
    <source>
        <dbReference type="SAM" id="Coils"/>
    </source>
</evidence>
<keyword evidence="3" id="KW-1185">Reference proteome</keyword>
<sequence length="666" mass="75885">MDRSGNNNNNDESLVTRIQQLEHERDALHKDIEQMCLQQAGPSYLVIATRMHFQRTAGLEQEIESLKKKLTACTRDNLNLQEELSEVYRIKSQMADLHDAEVSKNIEAEKQVKFFQGCVAAAFSERDHSLMEAEKAKEKEEAISYKLNDLQKRHVTSKNLLSLLLRSILFQHVLLIERLEEFESVHLQEKKLQSTLQIDLMKLKEQNANFDTTSVDVVEIARLEAGVVTEDSKKFDGDDLEMKHLEEMTEREVHRAIDLVGGKDEDVSKSFRSKFDEEVATLMREVHMINDFQLSGSPTKEAQPQFKPLSRIRKTIGGELFTSPTTEERSPVTKVAEIQEREVPIAVLVRRRREIEGETNQGSLGEDMGMPHRVIGYGKYRGQIYNRHILGELMGTESTVEEFAAVVIMKFYNIRQRSLGVSDNLCMEDKCQCLLTDAPEVWSFDSDREISSSQYIDALEKELAKLRISADNVQNKLRVGLEIENHLRKNVHQLKEKKIVSDDLIKKKISELRDFHSNQRIEVMNVLEQEDNQLKLIFGVVQEKIKEFHVNKIHKFESLQTEKDFDDIECRDVHITVDTSPSPGPEVTISPLNNMTDGVGDTSQALEQALCCHIIAPITAGGKALTGNECKHCSSGKDGGATEKFTTGKFQNLSRFFLNFCFKIGV</sequence>
<dbReference type="EMBL" id="JACGCM010000369">
    <property type="protein sequence ID" value="KAF6173078.1"/>
    <property type="molecule type" value="Genomic_DNA"/>
</dbReference>
<protein>
    <submittedName>
        <fullName evidence="2">Uncharacterized protein</fullName>
    </submittedName>
</protein>